<proteinExistence type="predicted"/>
<evidence type="ECO:0000313" key="1">
    <source>
        <dbReference type="EMBL" id="GCC37568.1"/>
    </source>
</evidence>
<evidence type="ECO:0000313" key="2">
    <source>
        <dbReference type="Proteomes" id="UP000287033"/>
    </source>
</evidence>
<reference evidence="1 2" key="1">
    <citation type="journal article" date="2018" name="Nat. Ecol. Evol.">
        <title>Shark genomes provide insights into elasmobranch evolution and the origin of vertebrates.</title>
        <authorList>
            <person name="Hara Y"/>
            <person name="Yamaguchi K"/>
            <person name="Onimaru K"/>
            <person name="Kadota M"/>
            <person name="Koyanagi M"/>
            <person name="Keeley SD"/>
            <person name="Tatsumi K"/>
            <person name="Tanaka K"/>
            <person name="Motone F"/>
            <person name="Kageyama Y"/>
            <person name="Nozu R"/>
            <person name="Adachi N"/>
            <person name="Nishimura O"/>
            <person name="Nakagawa R"/>
            <person name="Tanegashima C"/>
            <person name="Kiyatake I"/>
            <person name="Matsumoto R"/>
            <person name="Murakumo K"/>
            <person name="Nishida K"/>
            <person name="Terakita A"/>
            <person name="Kuratani S"/>
            <person name="Sato K"/>
            <person name="Hyodo S Kuraku.S."/>
        </authorList>
    </citation>
    <scope>NUCLEOTIDE SEQUENCE [LARGE SCALE GENOMIC DNA]</scope>
</reference>
<keyword evidence="2" id="KW-1185">Reference proteome</keyword>
<gene>
    <name evidence="1" type="ORF">chiPu_0016072</name>
</gene>
<dbReference type="AlphaFoldDB" id="A0A401T4J7"/>
<dbReference type="Proteomes" id="UP000287033">
    <property type="component" value="Unassembled WGS sequence"/>
</dbReference>
<dbReference type="EMBL" id="BEZZ01001019">
    <property type="protein sequence ID" value="GCC37568.1"/>
    <property type="molecule type" value="Genomic_DNA"/>
</dbReference>
<accession>A0A401T4J7</accession>
<name>A0A401T4J7_CHIPU</name>
<organism evidence="1 2">
    <name type="scientific">Chiloscyllium punctatum</name>
    <name type="common">Brownbanded bambooshark</name>
    <name type="synonym">Hemiscyllium punctatum</name>
    <dbReference type="NCBI Taxonomy" id="137246"/>
    <lineage>
        <taxon>Eukaryota</taxon>
        <taxon>Metazoa</taxon>
        <taxon>Chordata</taxon>
        <taxon>Craniata</taxon>
        <taxon>Vertebrata</taxon>
        <taxon>Chondrichthyes</taxon>
        <taxon>Elasmobranchii</taxon>
        <taxon>Galeomorphii</taxon>
        <taxon>Galeoidea</taxon>
        <taxon>Orectolobiformes</taxon>
        <taxon>Hemiscylliidae</taxon>
        <taxon>Chiloscyllium</taxon>
    </lineage>
</organism>
<sequence>MPSERPATDTMAASDHVESLFLTAGNSQKNIDITVVRLIFVFFDSQRSVTQDTHINCDDIGEAFQGMDTSSSKYLNFIFGWEF</sequence>
<comment type="caution">
    <text evidence="1">The sequence shown here is derived from an EMBL/GenBank/DDBJ whole genome shotgun (WGS) entry which is preliminary data.</text>
</comment>
<protein>
    <submittedName>
        <fullName evidence="1">Uncharacterized protein</fullName>
    </submittedName>
</protein>